<name>A0ABR4AFW4_9LECA</name>
<dbReference type="InterPro" id="IPR048339">
    <property type="entry name" value="Mediator_Med16_C"/>
</dbReference>
<evidence type="ECO:0000313" key="13">
    <source>
        <dbReference type="Proteomes" id="UP001590950"/>
    </source>
</evidence>
<keyword evidence="7 9" id="KW-0539">Nucleus</keyword>
<evidence type="ECO:0000256" key="6">
    <source>
        <dbReference type="ARBA" id="ARBA00023163"/>
    </source>
</evidence>
<dbReference type="Pfam" id="PF20719">
    <property type="entry name" value="Med16_C"/>
    <property type="match status" value="1"/>
</dbReference>
<feature type="domain" description="Mediator complex subunit 16 C-terminal" evidence="11">
    <location>
        <begin position="822"/>
        <end position="912"/>
    </location>
</feature>
<dbReference type="EMBL" id="JBEFKJ010000011">
    <property type="protein sequence ID" value="KAL2043487.1"/>
    <property type="molecule type" value="Genomic_DNA"/>
</dbReference>
<sequence length="924" mass="103659">MPLIMDDGLDDLFGEGPTLQLSEAVPKGLLQRVDEQNLSGCCQKLAWSNNGCIAYIDPSGRNVMLRHLLCDHKDGRWVMSREHSIEDAAHHERELVHLSWNHMGNELAIVDICGRISIYLVLQLPSINRLAITRRYGSDPEDNLNAVIGLFWLHNDRSSIFHKPMHKGTDGWSFKQVPQRYLGPRSPSQKPALVIITRSGTIRVLFQPVQSQDSSRWQEFRTETENIASPSELLTHAAMCAEKVVEKQHPDKESAMLLATYNSDKELRIYRVDLDFVHLRIALQHVKVLNQCLPLNNVNEGALSDHGALLLHAELSHLEFTPPGPRTDNKEWRQPFILASFSYVSENIQGPPAQAAQLTIICKWQLQHVPPKLHPSFDSLLSRKVQAPSSVDLPAGYILRRSNDIIIPKSLLCIHDLNVGVVLALTYSDGSVEYRDRTSMELLPRDSSDQISSLAQVGFSFPVRNPCLHAALSPNACAMVSLDEQHAASMSLMQIENDYAGELFDDALLDVANAAFVKQYIVASMIFTPSYVDDCLATMQAFSDQFLEQQSELGPGPASANRDSFSYQFLGGFSRILELGIDYSINPQHLQLLANPYLQKLWSAQAAFGYPGEYSTRPLPAIVAYTMLNIRYIAYNFATVLSKQKPTESELRNPETIHLLIGMASWLMSLIVFIIDEIFMLADLLEDQGLTADHVTLDLLNNKIRETNSPALSLLLISTSRQFLKLTCNCIRGGLNTLIKAQKGANSNPLVLAYRELEAVFQKSPVTVSQFDHLLSQLDASIKGAYQAGVSDVDRNVTEKDMLIKATVPSLLIGPVKDLLTKTAKELKEEVNVAEIYFTDISWLGLTDDQSSKRWRMQHPIDTIRKTELKKDKPIKRCTRCGAMTEDRQSARGMTMQMINLQRYCICGSWWMSVDREEVDGVGF</sequence>
<dbReference type="InterPro" id="IPR048338">
    <property type="entry name" value="Mediator_Med16"/>
</dbReference>
<organism evidence="12 13">
    <name type="scientific">Stereocaulon virgatum</name>
    <dbReference type="NCBI Taxonomy" id="373712"/>
    <lineage>
        <taxon>Eukaryota</taxon>
        <taxon>Fungi</taxon>
        <taxon>Dikarya</taxon>
        <taxon>Ascomycota</taxon>
        <taxon>Pezizomycotina</taxon>
        <taxon>Lecanoromycetes</taxon>
        <taxon>OSLEUM clade</taxon>
        <taxon>Lecanoromycetidae</taxon>
        <taxon>Lecanorales</taxon>
        <taxon>Lecanorineae</taxon>
        <taxon>Stereocaulaceae</taxon>
        <taxon>Stereocaulon</taxon>
    </lineage>
</organism>
<keyword evidence="6 9" id="KW-0804">Transcription</keyword>
<keyword evidence="4 9" id="KW-0805">Transcription regulation</keyword>
<evidence type="ECO:0000313" key="12">
    <source>
        <dbReference type="EMBL" id="KAL2043487.1"/>
    </source>
</evidence>
<comment type="subunit">
    <text evidence="9">Component of the Mediator complex.</text>
</comment>
<dbReference type="InterPro" id="IPR021665">
    <property type="entry name" value="Mediator_Med16_N"/>
</dbReference>
<evidence type="ECO:0000256" key="8">
    <source>
        <dbReference type="ARBA" id="ARBA00032015"/>
    </source>
</evidence>
<dbReference type="PANTHER" id="PTHR13224:SF6">
    <property type="entry name" value="MEDIATOR OF RNA POLYMERASE II TRANSCRIPTION SUBUNIT 16"/>
    <property type="match status" value="1"/>
</dbReference>
<keyword evidence="5 9" id="KW-0010">Activator</keyword>
<evidence type="ECO:0000259" key="11">
    <source>
        <dbReference type="Pfam" id="PF20719"/>
    </source>
</evidence>
<evidence type="ECO:0000259" key="10">
    <source>
        <dbReference type="Pfam" id="PF11635"/>
    </source>
</evidence>
<proteinExistence type="inferred from homology"/>
<evidence type="ECO:0000256" key="2">
    <source>
        <dbReference type="ARBA" id="ARBA00006543"/>
    </source>
</evidence>
<comment type="similarity">
    <text evidence="2 9">Belongs to the Mediator complex subunit 16 family.</text>
</comment>
<dbReference type="Pfam" id="PF11635">
    <property type="entry name" value="Med16_N"/>
    <property type="match status" value="1"/>
</dbReference>
<reference evidence="12 13" key="1">
    <citation type="submission" date="2024-09" db="EMBL/GenBank/DDBJ databases">
        <title>Rethinking Asexuality: The Enigmatic Case of Functional Sexual Genes in Lepraria (Stereocaulaceae).</title>
        <authorList>
            <person name="Doellman M."/>
            <person name="Sun Y."/>
            <person name="Barcenas-Pena A."/>
            <person name="Lumbsch H.T."/>
            <person name="Grewe F."/>
        </authorList>
    </citation>
    <scope>NUCLEOTIDE SEQUENCE [LARGE SCALE GENOMIC DNA]</scope>
    <source>
        <strain evidence="12 13">Mercado 3170</strain>
    </source>
</reference>
<evidence type="ECO:0000256" key="1">
    <source>
        <dbReference type="ARBA" id="ARBA00004123"/>
    </source>
</evidence>
<feature type="domain" description="Mediator complex subunit Med16 N-terminal" evidence="10">
    <location>
        <begin position="139"/>
        <end position="462"/>
    </location>
</feature>
<evidence type="ECO:0000256" key="3">
    <source>
        <dbReference type="ARBA" id="ARBA00019614"/>
    </source>
</evidence>
<evidence type="ECO:0000256" key="4">
    <source>
        <dbReference type="ARBA" id="ARBA00023015"/>
    </source>
</evidence>
<comment type="subcellular location">
    <subcellularLocation>
        <location evidence="1 9">Nucleus</location>
    </subcellularLocation>
</comment>
<evidence type="ECO:0000256" key="7">
    <source>
        <dbReference type="ARBA" id="ARBA00023242"/>
    </source>
</evidence>
<accession>A0ABR4AFW4</accession>
<comment type="caution">
    <text evidence="12">The sequence shown here is derived from an EMBL/GenBank/DDBJ whole genome shotgun (WGS) entry which is preliminary data.</text>
</comment>
<keyword evidence="13" id="KW-1185">Reference proteome</keyword>
<protein>
    <recommendedName>
        <fullName evidence="3 9">Mediator of RNA polymerase II transcription subunit 16</fullName>
    </recommendedName>
    <alternativeName>
        <fullName evidence="8 9">Mediator complex subunit 16</fullName>
    </alternativeName>
</protein>
<dbReference type="PANTHER" id="PTHR13224">
    <property type="entry name" value="THYROID HORMONE RECEPTOR-ASSOCIATED PROTEIN-RELATED"/>
    <property type="match status" value="1"/>
</dbReference>
<comment type="function">
    <text evidence="9">Component of the Mediator complex, a coactivator involved in the regulated transcription of nearly all RNA polymerase II-dependent genes. Mediator functions as a bridge to convey information from gene-specific regulatory proteins to the basal RNA polymerase II transcription machinery. Mediator is recruited to promoters by direct interactions with regulatory proteins and serves as a scaffold for the assembly of a functional preinitiation complex with RNA polymerase II and the general transcription factors.</text>
</comment>
<evidence type="ECO:0000256" key="5">
    <source>
        <dbReference type="ARBA" id="ARBA00023159"/>
    </source>
</evidence>
<gene>
    <name evidence="9" type="primary">MED16</name>
    <name evidence="12" type="ORF">N7G274_003794</name>
</gene>
<dbReference type="Proteomes" id="UP001590950">
    <property type="component" value="Unassembled WGS sequence"/>
</dbReference>
<evidence type="ECO:0000256" key="9">
    <source>
        <dbReference type="RuleBase" id="RU364149"/>
    </source>
</evidence>